<dbReference type="SUPFAM" id="SSF53448">
    <property type="entry name" value="Nucleotide-diphospho-sugar transferases"/>
    <property type="match status" value="1"/>
</dbReference>
<dbReference type="EMBL" id="LR593887">
    <property type="protein sequence ID" value="VTR98661.1"/>
    <property type="molecule type" value="Genomic_DNA"/>
</dbReference>
<dbReference type="InParanoid" id="A0A6C2YK89"/>
<organism evidence="1">
    <name type="scientific">Tuwongella immobilis</name>
    <dbReference type="NCBI Taxonomy" id="692036"/>
    <lineage>
        <taxon>Bacteria</taxon>
        <taxon>Pseudomonadati</taxon>
        <taxon>Planctomycetota</taxon>
        <taxon>Planctomycetia</taxon>
        <taxon>Gemmatales</taxon>
        <taxon>Gemmataceae</taxon>
        <taxon>Tuwongella</taxon>
    </lineage>
</organism>
<protein>
    <recommendedName>
        <fullName evidence="3">Glycosyltransferase 2-like domain-containing protein</fullName>
    </recommendedName>
</protein>
<dbReference type="Proteomes" id="UP000464378">
    <property type="component" value="Chromosome"/>
</dbReference>
<accession>A0A6C2YK89</accession>
<dbReference type="CDD" id="cd04186">
    <property type="entry name" value="GT_2_like_c"/>
    <property type="match status" value="1"/>
</dbReference>
<dbReference type="PANTHER" id="PTHR43179:SF7">
    <property type="entry name" value="RHAMNOSYLTRANSFERASE WBBL"/>
    <property type="match status" value="1"/>
</dbReference>
<dbReference type="RefSeq" id="WP_162656718.1">
    <property type="nucleotide sequence ID" value="NZ_LR593887.1"/>
</dbReference>
<keyword evidence="2" id="KW-1185">Reference proteome</keyword>
<evidence type="ECO:0000313" key="1">
    <source>
        <dbReference type="EMBL" id="VIP01523.1"/>
    </source>
</evidence>
<sequence length="350" mass="40194">MGLPASVLETTPSILPMPRPRLAVDAPALSVVIVNFRQWANTAQLTQQLRQAQSVQQDRAEVVIVDNHSPAHAWMRRMRRWSGVSLRRFGRNRGFARAVNEGCRLGRGEWVLLLNPDMRVEPGFLDRVMELMQSLEQSSPQVGIVGFRLRHDDGSLQASAGQFPTLRSTLLGLCRSRKTRKCQPVDGNQRREVAWLTGCCLLIRRTCLEQLGGFDESYFLYYEDVDFCQRARQLGWSVVYDPSLEAVHFSPLHLRAVPPPLRLMTRHALLTYSEKHWSKWQTHLLGRIIRLEAWYRGILARTKQQPDAAEAYQRLGMLARELMQGQPQEARRHIRWAARQLETAALADDR</sequence>
<dbReference type="KEGG" id="tim:GMBLW1_24370"/>
<proteinExistence type="predicted"/>
<dbReference type="PANTHER" id="PTHR43179">
    <property type="entry name" value="RHAMNOSYLTRANSFERASE WBBL"/>
    <property type="match status" value="1"/>
</dbReference>
<keyword evidence="1" id="KW-0808">Transferase</keyword>
<name>A0A6C2YK89_9BACT</name>
<dbReference type="GO" id="GO:0016740">
    <property type="term" value="F:transferase activity"/>
    <property type="evidence" value="ECO:0007669"/>
    <property type="project" value="UniProtKB-KW"/>
</dbReference>
<dbReference type="InterPro" id="IPR029044">
    <property type="entry name" value="Nucleotide-diphossugar_trans"/>
</dbReference>
<dbReference type="Gene3D" id="3.90.550.10">
    <property type="entry name" value="Spore Coat Polysaccharide Biosynthesis Protein SpsA, Chain A"/>
    <property type="match status" value="1"/>
</dbReference>
<gene>
    <name evidence="1" type="ORF">GMBLW1_24370</name>
</gene>
<reference evidence="1" key="1">
    <citation type="submission" date="2019-04" db="EMBL/GenBank/DDBJ databases">
        <authorList>
            <consortium name="Science for Life Laboratories"/>
        </authorList>
    </citation>
    <scope>NUCLEOTIDE SEQUENCE</scope>
    <source>
        <strain evidence="1">MBLW1</strain>
    </source>
</reference>
<dbReference type="AlphaFoldDB" id="A0A6C2YK89"/>
<evidence type="ECO:0000313" key="2">
    <source>
        <dbReference type="Proteomes" id="UP000464378"/>
    </source>
</evidence>
<evidence type="ECO:0008006" key="3">
    <source>
        <dbReference type="Google" id="ProtNLM"/>
    </source>
</evidence>
<dbReference type="EMBL" id="LR586016">
    <property type="protein sequence ID" value="VIP01523.1"/>
    <property type="molecule type" value="Genomic_DNA"/>
</dbReference>
<dbReference type="Pfam" id="PF13641">
    <property type="entry name" value="Glyco_tranf_2_3"/>
    <property type="match status" value="1"/>
</dbReference>